<feature type="transmembrane region" description="Helical" evidence="2">
    <location>
        <begin position="46"/>
        <end position="64"/>
    </location>
</feature>
<proteinExistence type="predicted"/>
<evidence type="ECO:0008006" key="5">
    <source>
        <dbReference type="Google" id="ProtNLM"/>
    </source>
</evidence>
<accession>A0AAN6IFI1</accession>
<feature type="transmembrane region" description="Helical" evidence="2">
    <location>
        <begin position="466"/>
        <end position="491"/>
    </location>
</feature>
<dbReference type="AlphaFoldDB" id="A0AAN6IFI1"/>
<keyword evidence="2" id="KW-0812">Transmembrane</keyword>
<organism evidence="3 4">
    <name type="scientific">Exophiala viscosa</name>
    <dbReference type="NCBI Taxonomy" id="2486360"/>
    <lineage>
        <taxon>Eukaryota</taxon>
        <taxon>Fungi</taxon>
        <taxon>Dikarya</taxon>
        <taxon>Ascomycota</taxon>
        <taxon>Pezizomycotina</taxon>
        <taxon>Eurotiomycetes</taxon>
        <taxon>Chaetothyriomycetidae</taxon>
        <taxon>Chaetothyriales</taxon>
        <taxon>Herpotrichiellaceae</taxon>
        <taxon>Exophiala</taxon>
    </lineage>
</organism>
<dbReference type="Proteomes" id="UP001203852">
    <property type="component" value="Unassembled WGS sequence"/>
</dbReference>
<reference evidence="3" key="1">
    <citation type="journal article" date="2022" name="bioRxiv">
        <title>Deciphering the potential niche of two novel black yeast fungi from a biological soil crust based on their genomes, phenotypes, and melanin regulation.</title>
        <authorList>
            <consortium name="DOE Joint Genome Institute"/>
            <person name="Carr E.C."/>
            <person name="Barton Q."/>
            <person name="Grambo S."/>
            <person name="Sullivan M."/>
            <person name="Renfro C.M."/>
            <person name="Kuo A."/>
            <person name="Pangilinan J."/>
            <person name="Lipzen A."/>
            <person name="Keymanesh K."/>
            <person name="Savage E."/>
            <person name="Barry K."/>
            <person name="Grigoriev I.V."/>
            <person name="Riekhof W.R."/>
            <person name="Harris S.S."/>
        </authorList>
    </citation>
    <scope>NUCLEOTIDE SEQUENCE</scope>
    <source>
        <strain evidence="3">JF 03-4F</strain>
    </source>
</reference>
<gene>
    <name evidence="3" type="ORF">EDD36DRAFT_417486</name>
</gene>
<keyword evidence="2" id="KW-1133">Transmembrane helix</keyword>
<sequence>MLEMLSTKSAHDRTSFHRLGNTEGQGSRYTGALGIPSTKPRISVRTGFLTVGCCLAFAVAVATVQIESLAVELGQTYQLVVIGLMLSLMWYCAQRQIQLALLSIEARHRCPTKGTSMLQNLDAILTLNPLGSHVNICYRVVIGVLLLLPLGLSAGYKIFSGGYSNSPATVSQAYFGITGPPGTQNIGYGVSLFVNTTLPWFDDPGFDRVYGFNMYVASENTTAMLDGPMPSFVSAQQKGLRPGQSLSLTAEVTATVCNLSSSLDQSRAWLNDTFQNVTGNSDINTAFWQFFNTADQFVGLMTPYSWDFSTVWMSWWSVKQQQNFGSQVRQYNLTRQRMIGTWDITASSVSLRNATFLHSITNNQTILNFNLLGAGNLYIFALTEYDYLFRNLGYWRKNNNSKYLEFVKTDSTLVAAMIWSRITSLDGPEGWGLDTSDPAPIDPNLYYHVTNVTQQSTPITLERSTWGLFLILATNPLLLAFSLLFSAALYYDSPIGEGFGLSSILSAANPATLSLLDGAGLSGQLKEKVHVRFNVIAKHEEMKVDESDYLNEPKRIKIVFGADDERNDHVRMSEVYG</sequence>
<evidence type="ECO:0000256" key="1">
    <source>
        <dbReference type="SAM" id="MobiDB-lite"/>
    </source>
</evidence>
<evidence type="ECO:0000256" key="2">
    <source>
        <dbReference type="SAM" id="Phobius"/>
    </source>
</evidence>
<comment type="caution">
    <text evidence="3">The sequence shown here is derived from an EMBL/GenBank/DDBJ whole genome shotgun (WGS) entry which is preliminary data.</text>
</comment>
<feature type="region of interest" description="Disordered" evidence="1">
    <location>
        <begin position="1"/>
        <end position="23"/>
    </location>
</feature>
<keyword evidence="2" id="KW-0472">Membrane</keyword>
<protein>
    <recommendedName>
        <fullName evidence="5">Transmembrane protein</fullName>
    </recommendedName>
</protein>
<name>A0AAN6IFI1_9EURO</name>
<evidence type="ECO:0000313" key="4">
    <source>
        <dbReference type="Proteomes" id="UP001203852"/>
    </source>
</evidence>
<evidence type="ECO:0000313" key="3">
    <source>
        <dbReference type="EMBL" id="KAI1613614.1"/>
    </source>
</evidence>
<dbReference type="EMBL" id="MU404353">
    <property type="protein sequence ID" value="KAI1613614.1"/>
    <property type="molecule type" value="Genomic_DNA"/>
</dbReference>
<feature type="transmembrane region" description="Helical" evidence="2">
    <location>
        <begin position="76"/>
        <end position="93"/>
    </location>
</feature>
<keyword evidence="4" id="KW-1185">Reference proteome</keyword>